<comment type="similarity">
    <text evidence="1">Belongs to the oxoprolinase family.</text>
</comment>
<dbReference type="AlphaFoldDB" id="C6H7R5"/>
<dbReference type="STRING" id="544712.C6H7R5"/>
<accession>C6H7R5</accession>
<dbReference type="InterPro" id="IPR008040">
    <property type="entry name" value="Hydant_A_N"/>
</dbReference>
<dbReference type="GO" id="GO:0006749">
    <property type="term" value="P:glutathione metabolic process"/>
    <property type="evidence" value="ECO:0007669"/>
    <property type="project" value="TreeGrafter"/>
</dbReference>
<dbReference type="GO" id="GO:0005829">
    <property type="term" value="C:cytosol"/>
    <property type="evidence" value="ECO:0007669"/>
    <property type="project" value="TreeGrafter"/>
</dbReference>
<sequence length="747" mass="82474">MDAPVQRRGIRISIDRGGTFTDCVGNPGSGKLENDIVIKLLSEDPNNYSDAPLVGISRLLSKLEGRKIPRGARLATNALLERKGGRMALLVTKGFKDCLKIGNQSRPKIFDLAIRKPYVLYEKSYRGAVKILLQTLYDEGFRSIDVCLMHGYTFPDHETLIGRLARQTGFNHISLSHELFPMVKLVPRATSACADAYLTPAIRKYIPGFQAGFEGRLGASSLKEEHGSKRTRCEFMQSDGDLVDIDNSGLRAILSGPAGGVVGNGLTSYVPLTDIPVIGFDMGLPALMLAGSRLFYRNVLFVVGPESAGAQPGPGCYHWQLLVAHEVAMAENLGIKQISVHRYSSVLPAYEMALEDVVDESQALESKVWFKNGGIITNLKPKMVTLKEAARGRLHDQGFNDESIVFEEYLNMRYRGTESSLMIINPKSQITAELPENGGNWGFGKALSDRDIIVDDVRVRAISKSFQLEEAQPQNVGDEKKFCVSQVYFEGGRRRTPVYKIEDLNVNNRIHGRNGPDHLDAVINIGASQFLDTKVSLDTVDPVMLSIFGHRCMTIAEQMGRALQKTSVSTNVKERFHYSCALFDSDGGLVANALHLQVHLGSMSTCAVENMGWKTQAGTPGFHAPSFKKVIPRSCTRCLANNINDLKAQIAANHKGINHISVLIKEYGEDTVQFYMNNIQDNAELSVRRLLKSVSKKNRRADLVAVDYTDDGSLVRLKISIDAEKGEAIFDFEGTSSEVYGRFQFPS</sequence>
<evidence type="ECO:0000313" key="6">
    <source>
        <dbReference type="Proteomes" id="UP000002624"/>
    </source>
</evidence>
<dbReference type="InterPro" id="IPR045079">
    <property type="entry name" value="Oxoprolinase-like"/>
</dbReference>
<evidence type="ECO:0000259" key="2">
    <source>
        <dbReference type="Pfam" id="PF01968"/>
    </source>
</evidence>
<evidence type="ECO:0000313" key="5">
    <source>
        <dbReference type="EMBL" id="EER43446.1"/>
    </source>
</evidence>
<feature type="domain" description="Hydantoinase A/oxoprolinase" evidence="2">
    <location>
        <begin position="188"/>
        <end position="283"/>
    </location>
</feature>
<feature type="domain" description="Hydantoinase B/oxoprolinase" evidence="3">
    <location>
        <begin position="636"/>
        <end position="746"/>
    </location>
</feature>
<gene>
    <name evidence="5" type="ORF">HCDG_01476</name>
</gene>
<evidence type="ECO:0000256" key="1">
    <source>
        <dbReference type="ARBA" id="ARBA00010403"/>
    </source>
</evidence>
<dbReference type="Pfam" id="PF02538">
    <property type="entry name" value="Hydantoinase_B"/>
    <property type="match status" value="2"/>
</dbReference>
<dbReference type="InterPro" id="IPR003692">
    <property type="entry name" value="Hydantoinase_B"/>
</dbReference>
<dbReference type="VEuPathDB" id="FungiDB:HCDG_01476"/>
<organism evidence="5 6">
    <name type="scientific">Ajellomyces capsulatus (strain H143)</name>
    <name type="common">Darling's disease fungus</name>
    <name type="synonym">Histoplasma capsulatum</name>
    <dbReference type="NCBI Taxonomy" id="544712"/>
    <lineage>
        <taxon>Eukaryota</taxon>
        <taxon>Fungi</taxon>
        <taxon>Dikarya</taxon>
        <taxon>Ascomycota</taxon>
        <taxon>Pezizomycotina</taxon>
        <taxon>Eurotiomycetes</taxon>
        <taxon>Eurotiomycetidae</taxon>
        <taxon>Onygenales</taxon>
        <taxon>Ajellomycetaceae</taxon>
        <taxon>Histoplasma</taxon>
    </lineage>
</organism>
<dbReference type="EMBL" id="GG692420">
    <property type="protein sequence ID" value="EER43446.1"/>
    <property type="molecule type" value="Genomic_DNA"/>
</dbReference>
<dbReference type="GO" id="GO:0017168">
    <property type="term" value="F:5-oxoprolinase (ATP-hydrolyzing) activity"/>
    <property type="evidence" value="ECO:0007669"/>
    <property type="project" value="TreeGrafter"/>
</dbReference>
<dbReference type="Pfam" id="PF05378">
    <property type="entry name" value="Hydant_A_N"/>
    <property type="match status" value="1"/>
</dbReference>
<dbReference type="HOGENOM" id="CLU_372126_0_0_1"/>
<dbReference type="Proteomes" id="UP000002624">
    <property type="component" value="Unassembled WGS sequence"/>
</dbReference>
<dbReference type="Pfam" id="PF01968">
    <property type="entry name" value="Hydantoinase_A"/>
    <property type="match status" value="1"/>
</dbReference>
<proteinExistence type="inferred from homology"/>
<dbReference type="OMA" id="INHHPIN"/>
<evidence type="ECO:0000259" key="3">
    <source>
        <dbReference type="Pfam" id="PF02538"/>
    </source>
</evidence>
<evidence type="ECO:0000259" key="4">
    <source>
        <dbReference type="Pfam" id="PF05378"/>
    </source>
</evidence>
<dbReference type="InterPro" id="IPR002821">
    <property type="entry name" value="Hydantoinase_A"/>
</dbReference>
<feature type="domain" description="Hydantoinase B/oxoprolinase" evidence="3">
    <location>
        <begin position="541"/>
        <end position="609"/>
    </location>
</feature>
<dbReference type="PANTHER" id="PTHR11365:SF2">
    <property type="entry name" value="5-OXOPROLINASE"/>
    <property type="match status" value="1"/>
</dbReference>
<name>C6H7R5_AJECH</name>
<reference evidence="6" key="1">
    <citation type="submission" date="2009-05" db="EMBL/GenBank/DDBJ databases">
        <title>The genome sequence of Ajellomyces capsulatus strain H143.</title>
        <authorList>
            <person name="Champion M."/>
            <person name="Cuomo C.A."/>
            <person name="Ma L.-J."/>
            <person name="Henn M.R."/>
            <person name="Sil A."/>
            <person name="Goldman B."/>
            <person name="Young S.K."/>
            <person name="Kodira C.D."/>
            <person name="Zeng Q."/>
            <person name="Koehrsen M."/>
            <person name="Alvarado L."/>
            <person name="Berlin A.M."/>
            <person name="Borenstein D."/>
            <person name="Chen Z."/>
            <person name="Engels R."/>
            <person name="Freedman E."/>
            <person name="Gellesch M."/>
            <person name="Goldberg J."/>
            <person name="Griggs A."/>
            <person name="Gujja S."/>
            <person name="Heiman D.I."/>
            <person name="Hepburn T.A."/>
            <person name="Howarth C."/>
            <person name="Jen D."/>
            <person name="Larson L."/>
            <person name="Lewis B."/>
            <person name="Mehta T."/>
            <person name="Park D."/>
            <person name="Pearson M."/>
            <person name="Roberts A."/>
            <person name="Saif S."/>
            <person name="Shea T.D."/>
            <person name="Shenoy N."/>
            <person name="Sisk P."/>
            <person name="Stolte C."/>
            <person name="Sykes S."/>
            <person name="Walk T."/>
            <person name="White J."/>
            <person name="Yandava C."/>
            <person name="Klein B."/>
            <person name="McEwen J.G."/>
            <person name="Puccia R."/>
            <person name="Goldman G.H."/>
            <person name="Felipe M.S."/>
            <person name="Nino-Vega G."/>
            <person name="San-Blas G."/>
            <person name="Taylor J.W."/>
            <person name="Mendoza L."/>
            <person name="Galagan J.E."/>
            <person name="Nusbaum C."/>
            <person name="Birren B.W."/>
        </authorList>
    </citation>
    <scope>NUCLEOTIDE SEQUENCE [LARGE SCALE GENOMIC DNA]</scope>
    <source>
        <strain evidence="6">H143</strain>
    </source>
</reference>
<feature type="domain" description="Hydantoinase/oxoprolinase N-terminal" evidence="4">
    <location>
        <begin position="11"/>
        <end position="168"/>
    </location>
</feature>
<dbReference type="PANTHER" id="PTHR11365">
    <property type="entry name" value="5-OXOPROLINASE RELATED"/>
    <property type="match status" value="1"/>
</dbReference>
<protein>
    <submittedName>
        <fullName evidence="5">5-oxoprolinase</fullName>
    </submittedName>
</protein>